<dbReference type="InterPro" id="IPR015854">
    <property type="entry name" value="ABC_transpr_LolD-like"/>
</dbReference>
<dbReference type="GO" id="GO:0098796">
    <property type="term" value="C:membrane protein complex"/>
    <property type="evidence" value="ECO:0007669"/>
    <property type="project" value="UniProtKB-ARBA"/>
</dbReference>
<dbReference type="Proteomes" id="UP000189677">
    <property type="component" value="Chromosome"/>
</dbReference>
<evidence type="ECO:0000256" key="3">
    <source>
        <dbReference type="ARBA" id="ARBA00022840"/>
    </source>
</evidence>
<dbReference type="AlphaFoldDB" id="A0A1U9QUY8"/>
<dbReference type="FunFam" id="3.40.50.300:FF:000032">
    <property type="entry name" value="Export ABC transporter ATP-binding protein"/>
    <property type="match status" value="1"/>
</dbReference>
<dbReference type="CDD" id="cd03255">
    <property type="entry name" value="ABC_MJ0796_LolCDE_FtsE"/>
    <property type="match status" value="1"/>
</dbReference>
<sequence>MTRDPVIDFRDVGLTYPGPPPVCALRPTDLVIGRGEYVTVVGPSGSGKSTFLNIAGLIDVPTSGRYLIDGLDTASLREAERTSVRGRRIGFVFQSFHLLPHRSALENVQLAMVYNSVPHAERRGRARDVLARVGLGHRGDSLPTRLSGGERQRVAIARALVARPSLLLCDEPTGNLDSATADSILALLDDLHSEGMTIVVITHDPSVAGRGGRTLSIKDGVLGEAVPSSAAQVGP</sequence>
<dbReference type="SUPFAM" id="SSF52540">
    <property type="entry name" value="P-loop containing nucleoside triphosphate hydrolases"/>
    <property type="match status" value="1"/>
</dbReference>
<dbReference type="InterPro" id="IPR003593">
    <property type="entry name" value="AAA+_ATPase"/>
</dbReference>
<dbReference type="InterPro" id="IPR017871">
    <property type="entry name" value="ABC_transporter-like_CS"/>
</dbReference>
<proteinExistence type="predicted"/>
<keyword evidence="6" id="KW-1185">Reference proteome</keyword>
<evidence type="ECO:0000313" key="6">
    <source>
        <dbReference type="Proteomes" id="UP000189677"/>
    </source>
</evidence>
<organism evidence="5 6">
    <name type="scientific">Streptomyces niveus</name>
    <name type="common">Streptomyces spheroides</name>
    <dbReference type="NCBI Taxonomy" id="193462"/>
    <lineage>
        <taxon>Bacteria</taxon>
        <taxon>Bacillati</taxon>
        <taxon>Actinomycetota</taxon>
        <taxon>Actinomycetes</taxon>
        <taxon>Kitasatosporales</taxon>
        <taxon>Streptomycetaceae</taxon>
        <taxon>Streptomyces</taxon>
    </lineage>
</organism>
<evidence type="ECO:0000256" key="1">
    <source>
        <dbReference type="ARBA" id="ARBA00022448"/>
    </source>
</evidence>
<evidence type="ECO:0000256" key="2">
    <source>
        <dbReference type="ARBA" id="ARBA00022741"/>
    </source>
</evidence>
<dbReference type="GO" id="GO:0016887">
    <property type="term" value="F:ATP hydrolysis activity"/>
    <property type="evidence" value="ECO:0007669"/>
    <property type="project" value="InterPro"/>
</dbReference>
<dbReference type="GO" id="GO:0005886">
    <property type="term" value="C:plasma membrane"/>
    <property type="evidence" value="ECO:0007669"/>
    <property type="project" value="TreeGrafter"/>
</dbReference>
<dbReference type="GO" id="GO:0005524">
    <property type="term" value="F:ATP binding"/>
    <property type="evidence" value="ECO:0007669"/>
    <property type="project" value="UniProtKB-KW"/>
</dbReference>
<keyword evidence="2" id="KW-0547">Nucleotide-binding</keyword>
<keyword evidence="3 5" id="KW-0067">ATP-binding</keyword>
<evidence type="ECO:0000313" key="5">
    <source>
        <dbReference type="EMBL" id="AQU68066.1"/>
    </source>
</evidence>
<dbReference type="PANTHER" id="PTHR24220:SF86">
    <property type="entry name" value="ABC TRANSPORTER ABCH.1"/>
    <property type="match status" value="1"/>
</dbReference>
<accession>A0A1U9QUY8</accession>
<evidence type="ECO:0000259" key="4">
    <source>
        <dbReference type="PROSITE" id="PS50893"/>
    </source>
</evidence>
<dbReference type="KEGG" id="snw:BBN63_19415"/>
<gene>
    <name evidence="5" type="ORF">BBN63_19415</name>
</gene>
<dbReference type="PANTHER" id="PTHR24220">
    <property type="entry name" value="IMPORT ATP-BINDING PROTEIN"/>
    <property type="match status" value="1"/>
</dbReference>
<dbReference type="Gene3D" id="3.40.50.300">
    <property type="entry name" value="P-loop containing nucleotide triphosphate hydrolases"/>
    <property type="match status" value="1"/>
</dbReference>
<dbReference type="SMART" id="SM00382">
    <property type="entry name" value="AAA"/>
    <property type="match status" value="1"/>
</dbReference>
<keyword evidence="1" id="KW-0813">Transport</keyword>
<reference evidence="5 6" key="1">
    <citation type="submission" date="2016-11" db="EMBL/GenBank/DDBJ databases">
        <title>Complete genome sequence of Streptomyces niveus SCSIO 3406.</title>
        <authorList>
            <person name="Zhu Q."/>
            <person name="Cheng W."/>
            <person name="Song Y."/>
            <person name="Li Q."/>
            <person name="Ju J."/>
        </authorList>
    </citation>
    <scope>NUCLEOTIDE SEQUENCE [LARGE SCALE GENOMIC DNA]</scope>
    <source>
        <strain evidence="5 6">SCSIO 3406</strain>
    </source>
</reference>
<dbReference type="InterPro" id="IPR003439">
    <property type="entry name" value="ABC_transporter-like_ATP-bd"/>
</dbReference>
<dbReference type="PROSITE" id="PS00211">
    <property type="entry name" value="ABC_TRANSPORTER_1"/>
    <property type="match status" value="1"/>
</dbReference>
<dbReference type="GO" id="GO:0022857">
    <property type="term" value="F:transmembrane transporter activity"/>
    <property type="evidence" value="ECO:0007669"/>
    <property type="project" value="UniProtKB-ARBA"/>
</dbReference>
<dbReference type="EMBL" id="CP018047">
    <property type="protein sequence ID" value="AQU68066.1"/>
    <property type="molecule type" value="Genomic_DNA"/>
</dbReference>
<dbReference type="OrthoDB" id="9802264at2"/>
<name>A0A1U9QUY8_STRNV</name>
<protein>
    <submittedName>
        <fullName evidence="5">Macrolide ABC transporter ATP-binding protein</fullName>
    </submittedName>
</protein>
<dbReference type="InterPro" id="IPR027417">
    <property type="entry name" value="P-loop_NTPase"/>
</dbReference>
<dbReference type="PROSITE" id="PS50893">
    <property type="entry name" value="ABC_TRANSPORTER_2"/>
    <property type="match status" value="1"/>
</dbReference>
<dbReference type="InterPro" id="IPR017911">
    <property type="entry name" value="MacB-like_ATP-bd"/>
</dbReference>
<feature type="domain" description="ABC transporter" evidence="4">
    <location>
        <begin position="7"/>
        <end position="235"/>
    </location>
</feature>
<dbReference type="RefSeq" id="WP_078076658.1">
    <property type="nucleotide sequence ID" value="NZ_CP018047.1"/>
</dbReference>
<dbReference type="Pfam" id="PF00005">
    <property type="entry name" value="ABC_tran"/>
    <property type="match status" value="1"/>
</dbReference>